<comment type="catalytic activity">
    <reaction evidence="4">
        <text>a (2E,4E)-dienoyl-CoA + NADPH + H(+) = a 4,5-saturated-(3E)-enoyl-CoA + NADP(+)</text>
        <dbReference type="Rhea" id="RHEA:45912"/>
        <dbReference type="ChEBI" id="CHEBI:15378"/>
        <dbReference type="ChEBI" id="CHEBI:57783"/>
        <dbReference type="ChEBI" id="CHEBI:58349"/>
        <dbReference type="ChEBI" id="CHEBI:85101"/>
        <dbReference type="ChEBI" id="CHEBI:85493"/>
        <dbReference type="EC" id="1.3.1.124"/>
    </reaction>
</comment>
<dbReference type="Proteomes" id="UP000000709">
    <property type="component" value="Unassembled WGS sequence"/>
</dbReference>
<evidence type="ECO:0000256" key="2">
    <source>
        <dbReference type="ARBA" id="ARBA00023002"/>
    </source>
</evidence>
<evidence type="ECO:0000313" key="7">
    <source>
        <dbReference type="Proteomes" id="UP000000709"/>
    </source>
</evidence>
<dbReference type="InterPro" id="IPR002347">
    <property type="entry name" value="SDR_fam"/>
</dbReference>
<keyword evidence="7" id="KW-1185">Reference proteome</keyword>
<sequence>MGNTLDQSYVTRSAWKPDIFKGKVVFVTGGAGSICRVQTEAMVLLGANATIIGRNVAKTETTAKEIESLRPGAKVIGLGNVDVRDVNSLKKAVDHTVEQLGKIDYVIAGAAGNFLCDFNHLSSNAFKSVISIDLLGSFNTVKACFEQLRKNKGAIIFVSATLHYYGVPFQSHVGAAKAGIDALSNALAVEFGPLGIRSNCIAPGAIDGTEGMARLAPPSATPFVNKIPLQRMGTTEDIADNTVYLFSPAASYITGTISVVDGAWWHIGGVMGDLYPSIVEQANNDPETKL</sequence>
<dbReference type="GeneID" id="18870392"/>
<dbReference type="InParanoid" id="G3ASP0"/>
<evidence type="ECO:0000256" key="1">
    <source>
        <dbReference type="ARBA" id="ARBA00022857"/>
    </source>
</evidence>
<dbReference type="AlphaFoldDB" id="G3ASP0"/>
<dbReference type="EMBL" id="GL996504">
    <property type="protein sequence ID" value="EGW30726.1"/>
    <property type="molecule type" value="Genomic_DNA"/>
</dbReference>
<accession>G3ASP0</accession>
<name>G3ASP0_SPAPN</name>
<dbReference type="STRING" id="619300.G3ASP0"/>
<evidence type="ECO:0000256" key="3">
    <source>
        <dbReference type="ARBA" id="ARBA00026117"/>
    </source>
</evidence>
<dbReference type="PANTHER" id="PTHR43296">
    <property type="entry name" value="PEROXISOMAL 2,4-DIENOYL-COA REDUCTASE"/>
    <property type="match status" value="1"/>
</dbReference>
<evidence type="ECO:0000313" key="6">
    <source>
        <dbReference type="EMBL" id="EGW30726.1"/>
    </source>
</evidence>
<dbReference type="OMA" id="MQAHVCA"/>
<dbReference type="GO" id="GO:0009062">
    <property type="term" value="P:fatty acid catabolic process"/>
    <property type="evidence" value="ECO:0007669"/>
    <property type="project" value="InterPro"/>
</dbReference>
<evidence type="ECO:0000256" key="4">
    <source>
        <dbReference type="ARBA" id="ARBA00048009"/>
    </source>
</evidence>
<dbReference type="eggNOG" id="KOG0725">
    <property type="taxonomic scope" value="Eukaryota"/>
</dbReference>
<dbReference type="Gene3D" id="3.40.50.720">
    <property type="entry name" value="NAD(P)-binding Rossmann-like Domain"/>
    <property type="match status" value="1"/>
</dbReference>
<dbReference type="SUPFAM" id="SSF51735">
    <property type="entry name" value="NAD(P)-binding Rossmann-fold domains"/>
    <property type="match status" value="1"/>
</dbReference>
<evidence type="ECO:0000256" key="5">
    <source>
        <dbReference type="ARBA" id="ARBA00048340"/>
    </source>
</evidence>
<gene>
    <name evidence="6" type="ORF">SPAPADRAFT_141696</name>
</gene>
<dbReference type="OrthoDB" id="2136131at2759"/>
<dbReference type="InterPro" id="IPR036291">
    <property type="entry name" value="NAD(P)-bd_dom_sf"/>
</dbReference>
<dbReference type="RefSeq" id="XP_007376759.1">
    <property type="nucleotide sequence ID" value="XM_007376697.1"/>
</dbReference>
<dbReference type="FunCoup" id="G3ASP0">
    <property type="interactions" value="260"/>
</dbReference>
<dbReference type="HOGENOM" id="CLU_010194_1_2_1"/>
<dbReference type="KEGG" id="spaa:SPAPADRAFT_141696"/>
<dbReference type="CDD" id="cd05369">
    <property type="entry name" value="TER_DECR_SDR_a"/>
    <property type="match status" value="1"/>
</dbReference>
<dbReference type="GO" id="GO:0005777">
    <property type="term" value="C:peroxisome"/>
    <property type="evidence" value="ECO:0007669"/>
    <property type="project" value="TreeGrafter"/>
</dbReference>
<dbReference type="GO" id="GO:0008670">
    <property type="term" value="F:2,4-dienoyl-CoA reductase (NADPH) activity"/>
    <property type="evidence" value="ECO:0007669"/>
    <property type="project" value="InterPro"/>
</dbReference>
<proteinExistence type="predicted"/>
<dbReference type="InterPro" id="IPR045017">
    <property type="entry name" value="DECR2-like"/>
</dbReference>
<organism evidence="7">
    <name type="scientific">Spathaspora passalidarum (strain NRRL Y-27907 / 11-Y1)</name>
    <dbReference type="NCBI Taxonomy" id="619300"/>
    <lineage>
        <taxon>Eukaryota</taxon>
        <taxon>Fungi</taxon>
        <taxon>Dikarya</taxon>
        <taxon>Ascomycota</taxon>
        <taxon>Saccharomycotina</taxon>
        <taxon>Pichiomycetes</taxon>
        <taxon>Debaryomycetaceae</taxon>
        <taxon>Spathaspora</taxon>
    </lineage>
</organism>
<dbReference type="EC" id="1.3.1.124" evidence="3"/>
<comment type="catalytic activity">
    <reaction evidence="5">
        <text>a (2E,4Z)-dienoyl-CoA + NADPH + H(+) = a 4,5-saturated-(3E)-enoyl-CoA + NADP(+)</text>
        <dbReference type="Rhea" id="RHEA:61892"/>
        <dbReference type="ChEBI" id="CHEBI:15378"/>
        <dbReference type="ChEBI" id="CHEBI:57783"/>
        <dbReference type="ChEBI" id="CHEBI:58349"/>
        <dbReference type="ChEBI" id="CHEBI:85099"/>
        <dbReference type="ChEBI" id="CHEBI:85493"/>
        <dbReference type="EC" id="1.3.1.124"/>
    </reaction>
</comment>
<reference evidence="6 7" key="1">
    <citation type="journal article" date="2011" name="Proc. Natl. Acad. Sci. U.S.A.">
        <title>Comparative genomics of xylose-fermenting fungi for enhanced biofuel production.</title>
        <authorList>
            <person name="Wohlbach D.J."/>
            <person name="Kuo A."/>
            <person name="Sato T.K."/>
            <person name="Potts K.M."/>
            <person name="Salamov A.A."/>
            <person name="LaButti K.M."/>
            <person name="Sun H."/>
            <person name="Clum A."/>
            <person name="Pangilinan J.L."/>
            <person name="Lindquist E.A."/>
            <person name="Lucas S."/>
            <person name="Lapidus A."/>
            <person name="Jin M."/>
            <person name="Gunawan C."/>
            <person name="Balan V."/>
            <person name="Dale B.E."/>
            <person name="Jeffries T.W."/>
            <person name="Zinkel R."/>
            <person name="Barry K.W."/>
            <person name="Grigoriev I.V."/>
            <person name="Gasch A.P."/>
        </authorList>
    </citation>
    <scope>NUCLEOTIDE SEQUENCE [LARGE SCALE GENOMIC DNA]</scope>
    <source>
        <strain evidence="7">NRRL Y-27907 / 11-Y1</strain>
    </source>
</reference>
<dbReference type="PRINTS" id="PR00081">
    <property type="entry name" value="GDHRDH"/>
</dbReference>
<keyword evidence="2" id="KW-0560">Oxidoreductase</keyword>
<keyword evidence="1" id="KW-0521">NADP</keyword>
<dbReference type="PANTHER" id="PTHR43296:SF2">
    <property type="entry name" value="PEROXISOMAL 2,4-DIENOYL-COA REDUCTASE [(3E)-ENOYL-COA-PRODUCING]"/>
    <property type="match status" value="1"/>
</dbReference>
<protein>
    <recommendedName>
        <fullName evidence="3">2,4-dienoyl-CoA reductase [(3E)-enoyl-CoA-producing]</fullName>
        <ecNumber evidence="3">1.3.1.124</ecNumber>
    </recommendedName>
</protein>
<dbReference type="Pfam" id="PF13561">
    <property type="entry name" value="adh_short_C2"/>
    <property type="match status" value="1"/>
</dbReference>